<dbReference type="InterPro" id="IPR003346">
    <property type="entry name" value="Transposase_20"/>
</dbReference>
<dbReference type="InterPro" id="IPR002525">
    <property type="entry name" value="Transp_IS110-like_N"/>
</dbReference>
<dbReference type="PANTHER" id="PTHR33055">
    <property type="entry name" value="TRANSPOSASE FOR INSERTION SEQUENCE ELEMENT IS1111A"/>
    <property type="match status" value="1"/>
</dbReference>
<dbReference type="Proteomes" id="UP000254794">
    <property type="component" value="Unassembled WGS sequence"/>
</dbReference>
<dbReference type="RefSeq" id="WP_115332637.1">
    <property type="nucleotide sequence ID" value="NZ_CAAAHP010000005.1"/>
</dbReference>
<evidence type="ECO:0000313" key="5">
    <source>
        <dbReference type="Proteomes" id="UP000254794"/>
    </source>
</evidence>
<organism evidence="3 5">
    <name type="scientific">Legionella busanensis</name>
    <dbReference type="NCBI Taxonomy" id="190655"/>
    <lineage>
        <taxon>Bacteria</taxon>
        <taxon>Pseudomonadati</taxon>
        <taxon>Pseudomonadota</taxon>
        <taxon>Gammaproteobacteria</taxon>
        <taxon>Legionellales</taxon>
        <taxon>Legionellaceae</taxon>
        <taxon>Legionella</taxon>
    </lineage>
</organism>
<dbReference type="Pfam" id="PF01548">
    <property type="entry name" value="DEDD_Tnp_IS110"/>
    <property type="match status" value="1"/>
</dbReference>
<dbReference type="InterPro" id="IPR047650">
    <property type="entry name" value="Transpos_IS110"/>
</dbReference>
<dbReference type="GO" id="GO:0003677">
    <property type="term" value="F:DNA binding"/>
    <property type="evidence" value="ECO:0007669"/>
    <property type="project" value="InterPro"/>
</dbReference>
<evidence type="ECO:0000313" key="3">
    <source>
        <dbReference type="EMBL" id="STX81223.1"/>
    </source>
</evidence>
<dbReference type="GO" id="GO:0006313">
    <property type="term" value="P:DNA transposition"/>
    <property type="evidence" value="ECO:0007669"/>
    <property type="project" value="InterPro"/>
</dbReference>
<proteinExistence type="predicted"/>
<accession>A0A378KAM2</accession>
<name>A0A378KAM2_9GAMM</name>
<feature type="domain" description="Transposase IS116/IS110/IS902 C-terminal" evidence="2">
    <location>
        <begin position="190"/>
        <end position="269"/>
    </location>
</feature>
<protein>
    <submittedName>
        <fullName evidence="3">Transposase, IS116/IS110/IS902</fullName>
    </submittedName>
</protein>
<dbReference type="GO" id="GO:0004803">
    <property type="term" value="F:transposase activity"/>
    <property type="evidence" value="ECO:0007669"/>
    <property type="project" value="InterPro"/>
</dbReference>
<sequence length="309" mass="34926">MNKKIVAIDVAKSELVIYSEGNYTTIANEMTAIRHFFAPYKHKQITLCAFEATGGYEKKLIDCYEELRLPYRMLHANHIRAYAKALGILAKTDKLDAKVIHDYAMAVSVDAVSSKNENQDISDLLNRREQLTAMRIEESNRLETMTNKVLIKSFKAHIKWIEKQVDTIEAQLVECVNRNDSVKFLFELYTSIPGIGLITALRLIADLPELLTHTDKQLAALIGIAPMNNDSGKMRGYRRIIAGRAKIRRLLYLATISAIKCNPLIKSFYNKLKSKGKPGKVAIIASSRKLLTVLRSKAQNKIPWVSIFS</sequence>
<evidence type="ECO:0000259" key="2">
    <source>
        <dbReference type="Pfam" id="PF02371"/>
    </source>
</evidence>
<evidence type="ECO:0000259" key="1">
    <source>
        <dbReference type="Pfam" id="PF01548"/>
    </source>
</evidence>
<dbReference type="EMBL" id="UGOD01000004">
    <property type="protein sequence ID" value="STX81437.1"/>
    <property type="molecule type" value="Genomic_DNA"/>
</dbReference>
<dbReference type="Pfam" id="PF02371">
    <property type="entry name" value="Transposase_20"/>
    <property type="match status" value="1"/>
</dbReference>
<dbReference type="AlphaFoldDB" id="A0A378KAM2"/>
<dbReference type="PANTHER" id="PTHR33055:SF13">
    <property type="entry name" value="TRANSPOSASE"/>
    <property type="match status" value="1"/>
</dbReference>
<dbReference type="EMBL" id="UGOD01000002">
    <property type="protein sequence ID" value="STX81223.1"/>
    <property type="molecule type" value="Genomic_DNA"/>
</dbReference>
<dbReference type="OrthoDB" id="9795150at2"/>
<feature type="domain" description="Transposase IS110-like N-terminal" evidence="1">
    <location>
        <begin position="7"/>
        <end position="145"/>
    </location>
</feature>
<evidence type="ECO:0000313" key="4">
    <source>
        <dbReference type="EMBL" id="STX81437.1"/>
    </source>
</evidence>
<reference evidence="3 5" key="1">
    <citation type="submission" date="2018-06" db="EMBL/GenBank/DDBJ databases">
        <authorList>
            <consortium name="Pathogen Informatics"/>
            <person name="Doyle S."/>
        </authorList>
    </citation>
    <scope>NUCLEOTIDE SEQUENCE [LARGE SCALE GENOMIC DNA]</scope>
    <source>
        <strain evidence="3 5">NCTC13316</strain>
    </source>
</reference>
<keyword evidence="5" id="KW-1185">Reference proteome</keyword>
<gene>
    <name evidence="3" type="ORF">NCTC13316_03092</name>
    <name evidence="4" type="ORF">NCTC13316_03308</name>
</gene>